<protein>
    <submittedName>
        <fullName evidence="2">Uncharacterized protein</fullName>
    </submittedName>
</protein>
<feature type="region of interest" description="Disordered" evidence="1">
    <location>
        <begin position="333"/>
        <end position="365"/>
    </location>
</feature>
<feature type="region of interest" description="Disordered" evidence="1">
    <location>
        <begin position="388"/>
        <end position="408"/>
    </location>
</feature>
<dbReference type="OrthoDB" id="5335276at2759"/>
<feature type="region of interest" description="Disordered" evidence="1">
    <location>
        <begin position="457"/>
        <end position="489"/>
    </location>
</feature>
<dbReference type="EMBL" id="KI966371">
    <property type="protein sequence ID" value="EWC48802.1"/>
    <property type="molecule type" value="Genomic_DNA"/>
</dbReference>
<evidence type="ECO:0000256" key="1">
    <source>
        <dbReference type="SAM" id="MobiDB-lite"/>
    </source>
</evidence>
<dbReference type="AlphaFoldDB" id="W7I9N3"/>
<evidence type="ECO:0000313" key="3">
    <source>
        <dbReference type="Proteomes" id="UP000024837"/>
    </source>
</evidence>
<name>W7I9N3_9PEZI</name>
<accession>W7I9N3</accession>
<gene>
    <name evidence="2" type="ORF">DRE_00107</name>
</gene>
<dbReference type="HOGENOM" id="CLU_537503_0_0_1"/>
<sequence>MASSNLAATSSPANAQQVSLGNIEDIKLASVTPKLRLEFEYDDTALVLRFTIPAKTFLTTAHIISSVLPDEIELARIALGVRESADGLTPVRGRRRGRRRDTAASAVSYALKVKKAVSAVDRRLVQVETPENMLVTGIRSVGQVRVFGDRVFQDEPVAFGELDKVQQAVAKQWSRFFWGLEPEDVKRGVGALPTAQTKDIRALWKANSIKPSSTDASQVNRWIVAQEVERFRLFIEQQPAYESAVNLLQRFRDVMTKKVPLGSRGLQNADSKIWFGIAGLIERRSPTKTRSRGLAAESTRPNVRRHLVPLAWEAEYSALETPTASAANRLAGFSLESPGTPSKQPDQSPSPLSIYADTDCCSPQTPSERAVYVARHARGAREWPQGAYDSWADSREPSPASSHANDENTIGVDEWPVMPGGHGSTSILTGHPGGLSLGLVRSEPDLKRRLTAASFRSSTPRRGVKKIKKFAPPMPYSPNFAQADVTMDDETEIEDLTDDDLEYMPDD</sequence>
<evidence type="ECO:0000313" key="2">
    <source>
        <dbReference type="EMBL" id="EWC48802.1"/>
    </source>
</evidence>
<proteinExistence type="predicted"/>
<keyword evidence="3" id="KW-1185">Reference proteome</keyword>
<feature type="compositionally biased region" description="Polar residues" evidence="1">
    <location>
        <begin position="337"/>
        <end position="351"/>
    </location>
</feature>
<organism evidence="2 3">
    <name type="scientific">Drechslerella stenobrocha 248</name>
    <dbReference type="NCBI Taxonomy" id="1043628"/>
    <lineage>
        <taxon>Eukaryota</taxon>
        <taxon>Fungi</taxon>
        <taxon>Dikarya</taxon>
        <taxon>Ascomycota</taxon>
        <taxon>Pezizomycotina</taxon>
        <taxon>Orbiliomycetes</taxon>
        <taxon>Orbiliales</taxon>
        <taxon>Orbiliaceae</taxon>
        <taxon>Drechslerella</taxon>
    </lineage>
</organism>
<dbReference type="Proteomes" id="UP000024837">
    <property type="component" value="Unassembled WGS sequence"/>
</dbReference>
<reference evidence="2 3" key="1">
    <citation type="submission" date="2013-05" db="EMBL/GenBank/DDBJ databases">
        <title>Drechslerella stenobrocha genome reveals carnivorous origination and mechanical trapping mechanism of predatory fungi.</title>
        <authorList>
            <person name="Liu X."/>
            <person name="Zhang W."/>
            <person name="Liu K."/>
        </authorList>
    </citation>
    <scope>NUCLEOTIDE SEQUENCE [LARGE SCALE GENOMIC DNA]</scope>
    <source>
        <strain evidence="2 3">248</strain>
    </source>
</reference>